<gene>
    <name evidence="2" type="ORF">Tco_1043912</name>
</gene>
<reference evidence="2" key="2">
    <citation type="submission" date="2022-01" db="EMBL/GenBank/DDBJ databases">
        <authorList>
            <person name="Yamashiro T."/>
            <person name="Shiraishi A."/>
            <person name="Satake H."/>
            <person name="Nakayama K."/>
        </authorList>
    </citation>
    <scope>NUCLEOTIDE SEQUENCE</scope>
</reference>
<keyword evidence="3" id="KW-1185">Reference proteome</keyword>
<sequence length="246" mass="28105">MVTSMGIRHSKANTLRGAPFDGTMAEFNNHPETLRSPSKPGRAQYYTIRGAIRGTAIISPVKTKSITVKPFRLLFWHNKWKIRHTTTGTTLTNRASTLDNPNPVISPAFVEAYYEVLESLLRKRRRQVQNEYLRTEFDYYIEEYDEEREMEPMPVRARETTPVLQRKSPRARRQRGRVVEFEDVSNRVERESNGRRPSERIIEDGGSHGGNLPPLLAAHLGRSENGLPSQSTLISEYGGNQPLINT</sequence>
<evidence type="ECO:0000256" key="1">
    <source>
        <dbReference type="SAM" id="MobiDB-lite"/>
    </source>
</evidence>
<feature type="region of interest" description="Disordered" evidence="1">
    <location>
        <begin position="222"/>
        <end position="246"/>
    </location>
</feature>
<accession>A0ABQ5GQE5</accession>
<organism evidence="2 3">
    <name type="scientific">Tanacetum coccineum</name>
    <dbReference type="NCBI Taxonomy" id="301880"/>
    <lineage>
        <taxon>Eukaryota</taxon>
        <taxon>Viridiplantae</taxon>
        <taxon>Streptophyta</taxon>
        <taxon>Embryophyta</taxon>
        <taxon>Tracheophyta</taxon>
        <taxon>Spermatophyta</taxon>
        <taxon>Magnoliopsida</taxon>
        <taxon>eudicotyledons</taxon>
        <taxon>Gunneridae</taxon>
        <taxon>Pentapetalae</taxon>
        <taxon>asterids</taxon>
        <taxon>campanulids</taxon>
        <taxon>Asterales</taxon>
        <taxon>Asteraceae</taxon>
        <taxon>Asteroideae</taxon>
        <taxon>Anthemideae</taxon>
        <taxon>Anthemidinae</taxon>
        <taxon>Tanacetum</taxon>
    </lineage>
</organism>
<feature type="compositionally biased region" description="Basic and acidic residues" evidence="1">
    <location>
        <begin position="177"/>
        <end position="206"/>
    </location>
</feature>
<evidence type="ECO:0000313" key="2">
    <source>
        <dbReference type="EMBL" id="GJT77187.1"/>
    </source>
</evidence>
<evidence type="ECO:0000313" key="3">
    <source>
        <dbReference type="Proteomes" id="UP001151760"/>
    </source>
</evidence>
<dbReference type="Proteomes" id="UP001151760">
    <property type="component" value="Unassembled WGS sequence"/>
</dbReference>
<reference evidence="2" key="1">
    <citation type="journal article" date="2022" name="Int. J. Mol. Sci.">
        <title>Draft Genome of Tanacetum Coccineum: Genomic Comparison of Closely Related Tanacetum-Family Plants.</title>
        <authorList>
            <person name="Yamashiro T."/>
            <person name="Shiraishi A."/>
            <person name="Nakayama K."/>
            <person name="Satake H."/>
        </authorList>
    </citation>
    <scope>NUCLEOTIDE SEQUENCE</scope>
</reference>
<dbReference type="EMBL" id="BQNB010018690">
    <property type="protein sequence ID" value="GJT77187.1"/>
    <property type="molecule type" value="Genomic_DNA"/>
</dbReference>
<feature type="region of interest" description="Disordered" evidence="1">
    <location>
        <begin position="152"/>
        <end position="210"/>
    </location>
</feature>
<name>A0ABQ5GQE5_9ASTR</name>
<comment type="caution">
    <text evidence="2">The sequence shown here is derived from an EMBL/GenBank/DDBJ whole genome shotgun (WGS) entry which is preliminary data.</text>
</comment>
<feature type="compositionally biased region" description="Basic residues" evidence="1">
    <location>
        <begin position="167"/>
        <end position="176"/>
    </location>
</feature>
<protein>
    <submittedName>
        <fullName evidence="2">Uncharacterized protein</fullName>
    </submittedName>
</protein>
<proteinExistence type="predicted"/>